<dbReference type="RefSeq" id="WP_160118062.1">
    <property type="nucleotide sequence ID" value="NZ_CP010310.2"/>
</dbReference>
<dbReference type="PANTHER" id="PTHR21228">
    <property type="entry name" value="FAST LEU-RICH DOMAIN-CONTAINING"/>
    <property type="match status" value="1"/>
</dbReference>
<feature type="domain" description="DUF1601" evidence="1">
    <location>
        <begin position="721"/>
        <end position="731"/>
    </location>
</feature>
<comment type="caution">
    <text evidence="2">The sequence shown here is derived from an EMBL/GenBank/DDBJ whole genome shotgun (WGS) entry which is preliminary data.</text>
</comment>
<sequence>MDDHLRSLVDRSQDLGEEVLSACVGDVAQCLQNDAWFCQSQGGTMVHVANKLSKFARVTDCAIGLGAIASRLDTQRLQAREIPMYLNAFCKFPGNQPCRRAALDLARHVGMVRNTLVDKFNVQDVANTLNALSKWPEEADARHAALRLAQHLGKVSNALLGKFNTQDVANTLNALSKWSEEADARHAALRLAQHLVKMSNALLGKFKAQEVANTLNALSKWPEEADARDAVLRLARHLDKVGNALLGKFKAQEVANTLNALSKWPEEADARDATLRLAQHLGKVSNALLGKFNAQEVANTLNALSKWSEEADARHAALRLAQHLVKMGNALLGKFNAQEVANTLNALSKWPEEVDARDAALHLARHLDKVGNALLGKFNAQEVANTLNALSKWPEEADARDTALRLAQHLGKVSNALLGKFNAQEVANTLNALSKWSEEADARHAALRLAQHLVKMGNALLGKFNAQDVANTLNGLSKWPEEADARDAALRLAQHLVKVSNALLGKFNVQDVANTLNALSKWSEEADARHAALRLAQHLGKMGNALLGEFNAQDVANTLNALSKWPEEADARDAALRLAQHLVKVSNALLGKFNTQAVANTLNALSKWSEEVDARHAALRLAQHLVKMGDALLGKFKAQEVANTLNALSGWPDDADAQGAALRLARYIDKVGNALLGEFNTQDVANTLNALSKWPDDTDARHAALRLAQHLVKMGDALLGKFNAQDVANTLNALSKWPEEADARDAALRLAQHLGKVSNALLGKFNTQDVANTLNALSKFRGVDASEDAMWTCVEYLHSQSEPWSLYSLGEIAQVANAVARLALQCADQDPPAILTELLRSLGEHVHAHDMMCNAGTLEIATMFKAMAALQLHKTLATLAPSTLARLDSLLPTGLPHDNLETLGNLCVGLLPLLRNNSLSRYRAEILCALMALHPHVARKAACFISAPQHGTPADPPTTPPESFDTRCPALTFYQILKTYNVVASLAQESQADKQRGLLVRDWVNAMLAQTRETLQRDLSDMSWNLIAQIEASDDVDDAMDRFMHLEHERITQACPPTRFDPALVRQDMRGEFREVAPTIGNTRHVLVDMMGRELPREPRGAEDYSLFARITHLPLVEVKLPGTLSRFMLARTFRYNDKLWRFDMFGGSRLTKSRHQPVEAILAGASRGYDVLPAVPYADSAPESALMNLVRKLAPLKEDWARMQRALLETVPHTHVGEGTLTIGWFDDVSGGAHPFKPQIDGVPLALCPNDGCGFIKASVAQRIPAVRERMQAWEAAPAQQRRDMSKVTPGTMAPQALQHFARDQAALDEARELMRARLRTIDAAQIPKLQLHDLLVRGPYESMRIRAVPSADDQFHLPTQLCAGLAANRTAPVLIGKPPYDKENLLPVTASAIATEASGDLTARFLAGHFAIQYSYTGFDETSDTGSMLHGKGMLIVVPDEYWPRRYHALDMVCSRQDMKMHSSWTVERKRHEIPAQMLSTGSLRVKDILLPGQCGALPIDELRKRDMDTDGDDAFLYLDCPALAHAIDGAMQARARQRGPTRSFKPPKTAQAAIDSNGIYRAGRVGEIIEALRGHRLMGRASSAAARYLAQPDEIREQIAKAFKARLQTSRLPAEVSALLDREDWDLGTRDFLTMTIKSGADALKSDTGMAPFNQWMRSFERAEASCKADPRRVRTIPYTKATARALRNGSFDPEKTLDELHDNPTMAAGVMEINIKALRPVLPLQRNAEHGSGTAVMC</sequence>
<feature type="domain" description="DUF1601" evidence="1">
    <location>
        <begin position="764"/>
        <end position="774"/>
    </location>
</feature>
<dbReference type="GO" id="GO:1901259">
    <property type="term" value="P:chloroplast rRNA processing"/>
    <property type="evidence" value="ECO:0007669"/>
    <property type="project" value="TreeGrafter"/>
</dbReference>
<feature type="domain" description="DUF1601" evidence="1">
    <location>
        <begin position="635"/>
        <end position="645"/>
    </location>
</feature>
<feature type="domain" description="DUF1601" evidence="1">
    <location>
        <begin position="205"/>
        <end position="215"/>
    </location>
</feature>
<dbReference type="PANTHER" id="PTHR21228:SF40">
    <property type="entry name" value="LD45607P"/>
    <property type="match status" value="1"/>
</dbReference>
<feature type="domain" description="DUF1601" evidence="1">
    <location>
        <begin position="549"/>
        <end position="559"/>
    </location>
</feature>
<dbReference type="InterPro" id="IPR011632">
    <property type="entry name" value="DUF1601"/>
</dbReference>
<dbReference type="InterPro" id="IPR050870">
    <property type="entry name" value="FAST_kinase"/>
</dbReference>
<feature type="domain" description="DUF1601" evidence="1">
    <location>
        <begin position="118"/>
        <end position="129"/>
    </location>
</feature>
<gene>
    <name evidence="2" type="ORF">NCTC13159_01151</name>
</gene>
<feature type="domain" description="DUF1601" evidence="1">
    <location>
        <begin position="248"/>
        <end position="258"/>
    </location>
</feature>
<feature type="domain" description="DUF1601" evidence="1">
    <location>
        <begin position="162"/>
        <end position="172"/>
    </location>
</feature>
<protein>
    <submittedName>
        <fullName evidence="2">Protein of uncharacterized function (DUF1601)</fullName>
    </submittedName>
</protein>
<dbReference type="GO" id="GO:0003723">
    <property type="term" value="F:RNA binding"/>
    <property type="evidence" value="ECO:0007669"/>
    <property type="project" value="TreeGrafter"/>
</dbReference>
<dbReference type="Proteomes" id="UP000254589">
    <property type="component" value="Unassembled WGS sequence"/>
</dbReference>
<evidence type="ECO:0000259" key="1">
    <source>
        <dbReference type="Pfam" id="PF07671"/>
    </source>
</evidence>
<reference evidence="2 3" key="1">
    <citation type="submission" date="2018-06" db="EMBL/GenBank/DDBJ databases">
        <authorList>
            <consortium name="Pathogen Informatics"/>
            <person name="Doyle S."/>
        </authorList>
    </citation>
    <scope>NUCLEOTIDE SEQUENCE [LARGE SCALE GENOMIC DNA]</scope>
    <source>
        <strain evidence="2 3">NCTC13159</strain>
    </source>
</reference>
<feature type="domain" description="DUF1601" evidence="1">
    <location>
        <begin position="420"/>
        <end position="430"/>
    </location>
</feature>
<dbReference type="EMBL" id="UGSJ01000001">
    <property type="protein sequence ID" value="SUA89683.1"/>
    <property type="molecule type" value="Genomic_DNA"/>
</dbReference>
<dbReference type="Pfam" id="PF07671">
    <property type="entry name" value="DUF1601"/>
    <property type="match status" value="16"/>
</dbReference>
<feature type="domain" description="DUF1601" evidence="1">
    <location>
        <begin position="506"/>
        <end position="516"/>
    </location>
</feature>
<feature type="domain" description="DUF1601" evidence="1">
    <location>
        <begin position="678"/>
        <end position="688"/>
    </location>
</feature>
<evidence type="ECO:0000313" key="3">
    <source>
        <dbReference type="Proteomes" id="UP000254589"/>
    </source>
</evidence>
<dbReference type="InterPro" id="IPR016024">
    <property type="entry name" value="ARM-type_fold"/>
</dbReference>
<feature type="domain" description="DUF1601" evidence="1">
    <location>
        <begin position="291"/>
        <end position="301"/>
    </location>
</feature>
<feature type="domain" description="DUF1601" evidence="1">
    <location>
        <begin position="592"/>
        <end position="602"/>
    </location>
</feature>
<proteinExistence type="predicted"/>
<evidence type="ECO:0000313" key="2">
    <source>
        <dbReference type="EMBL" id="SUA89683.1"/>
    </source>
</evidence>
<feature type="domain" description="DUF1601" evidence="1">
    <location>
        <begin position="463"/>
        <end position="473"/>
    </location>
</feature>
<dbReference type="SUPFAM" id="SSF48371">
    <property type="entry name" value="ARM repeat"/>
    <property type="match status" value="2"/>
</dbReference>
<name>A0AAJ4ZAA4_PANPU</name>
<organism evidence="2 3">
    <name type="scientific">Pandoraea pulmonicola</name>
    <dbReference type="NCBI Taxonomy" id="93221"/>
    <lineage>
        <taxon>Bacteria</taxon>
        <taxon>Pseudomonadati</taxon>
        <taxon>Pseudomonadota</taxon>
        <taxon>Betaproteobacteria</taxon>
        <taxon>Burkholderiales</taxon>
        <taxon>Burkholderiaceae</taxon>
        <taxon>Pandoraea</taxon>
    </lineage>
</organism>
<dbReference type="GO" id="GO:0035770">
    <property type="term" value="C:ribonucleoprotein granule"/>
    <property type="evidence" value="ECO:0007669"/>
    <property type="project" value="TreeGrafter"/>
</dbReference>
<feature type="domain" description="DUF1601" evidence="1">
    <location>
        <begin position="377"/>
        <end position="387"/>
    </location>
</feature>
<accession>A0AAJ4ZAA4</accession>
<dbReference type="GO" id="GO:0044528">
    <property type="term" value="P:regulation of mitochondrial mRNA stability"/>
    <property type="evidence" value="ECO:0007669"/>
    <property type="project" value="TreeGrafter"/>
</dbReference>
<feature type="domain" description="DUF1601" evidence="1">
    <location>
        <begin position="334"/>
        <end position="344"/>
    </location>
</feature>